<evidence type="ECO:0000256" key="1">
    <source>
        <dbReference type="ARBA" id="ARBA00009820"/>
    </source>
</evidence>
<keyword evidence="2" id="KW-0732">Signal</keyword>
<dbReference type="InterPro" id="IPR016195">
    <property type="entry name" value="Pol/histidinol_Pase-like"/>
</dbReference>
<dbReference type="SUPFAM" id="SSF69304">
    <property type="entry name" value="Tricorn protease N-terminal domain"/>
    <property type="match status" value="1"/>
</dbReference>
<feature type="chain" id="PRO_5046859272" evidence="2">
    <location>
        <begin position="23"/>
        <end position="804"/>
    </location>
</feature>
<dbReference type="PANTHER" id="PTHR36842:SF1">
    <property type="entry name" value="PROTEIN TOLB"/>
    <property type="match status" value="1"/>
</dbReference>
<dbReference type="EMBL" id="JAINVV010000008">
    <property type="protein sequence ID" value="MBY8824133.1"/>
    <property type="molecule type" value="Genomic_DNA"/>
</dbReference>
<dbReference type="InterPro" id="IPR011659">
    <property type="entry name" value="WD40"/>
</dbReference>
<dbReference type="RefSeq" id="WP_222991220.1">
    <property type="nucleotide sequence ID" value="NZ_JAINVV010000008.1"/>
</dbReference>
<dbReference type="Gene3D" id="2.120.10.30">
    <property type="entry name" value="TolB, C-terminal domain"/>
    <property type="match status" value="2"/>
</dbReference>
<dbReference type="NCBIfam" id="NF038032">
    <property type="entry name" value="CehA_McbA_metalo"/>
    <property type="match status" value="1"/>
</dbReference>
<reference evidence="3 4" key="1">
    <citation type="submission" date="2021-08" db="EMBL/GenBank/DDBJ databases">
        <authorList>
            <person name="Tuo L."/>
        </authorList>
    </citation>
    <scope>NUCLEOTIDE SEQUENCE [LARGE SCALE GENOMIC DNA]</scope>
    <source>
        <strain evidence="3 4">JCM 31229</strain>
    </source>
</reference>
<accession>A0ABS7PSD4</accession>
<dbReference type="Proteomes" id="UP000706039">
    <property type="component" value="Unassembled WGS sequence"/>
</dbReference>
<gene>
    <name evidence="3" type="ORF">K7G82_17650</name>
</gene>
<feature type="signal peptide" evidence="2">
    <location>
        <begin position="1"/>
        <end position="22"/>
    </location>
</feature>
<proteinExistence type="inferred from homology"/>
<comment type="caution">
    <text evidence="3">The sequence shown here is derived from an EMBL/GenBank/DDBJ whole genome shotgun (WGS) entry which is preliminary data.</text>
</comment>
<dbReference type="InterPro" id="IPR011042">
    <property type="entry name" value="6-blade_b-propeller_TolB-like"/>
</dbReference>
<evidence type="ECO:0000313" key="3">
    <source>
        <dbReference type="EMBL" id="MBY8824133.1"/>
    </source>
</evidence>
<dbReference type="PANTHER" id="PTHR36842">
    <property type="entry name" value="PROTEIN TOLB HOMOLOG"/>
    <property type="match status" value="1"/>
</dbReference>
<dbReference type="Pfam" id="PF07676">
    <property type="entry name" value="PD40"/>
    <property type="match status" value="2"/>
</dbReference>
<protein>
    <submittedName>
        <fullName evidence="3">CehA/McbA family metallohydrolase</fullName>
    </submittedName>
</protein>
<comment type="similarity">
    <text evidence="1">Belongs to the TolB family.</text>
</comment>
<keyword evidence="4" id="KW-1185">Reference proteome</keyword>
<name>A0ABS7PSD4_9SPHN</name>
<evidence type="ECO:0000256" key="2">
    <source>
        <dbReference type="SAM" id="SignalP"/>
    </source>
</evidence>
<organism evidence="3 4">
    <name type="scientific">Sphingomonas colocasiae</name>
    <dbReference type="NCBI Taxonomy" id="1848973"/>
    <lineage>
        <taxon>Bacteria</taxon>
        <taxon>Pseudomonadati</taxon>
        <taxon>Pseudomonadota</taxon>
        <taxon>Alphaproteobacteria</taxon>
        <taxon>Sphingomonadales</taxon>
        <taxon>Sphingomonadaceae</taxon>
        <taxon>Sphingomonas</taxon>
    </lineage>
</organism>
<evidence type="ECO:0000313" key="4">
    <source>
        <dbReference type="Proteomes" id="UP000706039"/>
    </source>
</evidence>
<dbReference type="SUPFAM" id="SSF89550">
    <property type="entry name" value="PHP domain-like"/>
    <property type="match status" value="1"/>
</dbReference>
<sequence length="804" mass="86401">MHRSIMMSVCALALAVPQSASAEWINRYPRVSTLPLQVYLEGYNLPTFATSPTDPAPSPDGKSVAFAARGWLWIMDIATREARRVTRGASVDARPTWSPDGHSIAFMRDSGRDTGLWLLDVASGRERVLVDTPTIELDPAFSPDGKGVYYSSAEAGDLDIWRIDLASGAKTRLTTAKGQEINPQPVTGGLVYVSEPTLLSDTVEMLSFADGSTKILRREGLSPQLRISASPDGRSFALTPLAGDDRTQLLVSNADGGETLRLANDATYPVTPAWGRDGIWYVQPDRDERFRLYRVAVTGGPAEEVTPLSWTMGAPTARVTIRTRRDGAALPARLAVVDGAGHPAAPEIGNTTFDGQHGRISFHSQGAATIELPAGEIAIIASHGLEGAVTTRRNLRAGENVTIDIDLPKPAFDAAGRGWFSGDLHSHLNYGGPFQLEPDDLVSAMRAEALDVSTPMLANLQTALTDVRFWGWQRTERPFVKFSQEVRSHFLGHIGVIGADAPHTPFFFGPGYPAAYERLDLANSSPLRFARAHGGMNIYVHPVIARDPFPQSGPPAGIPLELVPDALAGEVDAIELACLWTDELGTAELWYRLLNLGLTIAPTGGSDTMHNLHRTMAVGSTRVYAKPREPLGMASFLDAVRAGRSFVTNGPMIDFTAGDAGPGAAIPGGRRIPFAIDAFTTAPVDHVEILVNGRVVRSYGALEGSGRYAGEIDVPMGGWIAARIRGGAPAWPSQDSYQFAHSAPIWLGARGSRDPAASQAAASDLLRWMDVADARLKQGYGGEPTAKLRARFAEGRARLMELAR</sequence>
<dbReference type="Gene3D" id="3.20.20.140">
    <property type="entry name" value="Metal-dependent hydrolases"/>
    <property type="match status" value="1"/>
</dbReference>